<keyword evidence="2" id="KW-1133">Transmembrane helix</keyword>
<reference evidence="4 5" key="1">
    <citation type="submission" date="2016-09" db="EMBL/GenBank/DDBJ databases">
        <title>Draft genome sequence for the type strain of Vulcanibacillus modesticaldus BR, a strictly anaerobic, moderately thermophilic, and nitrate-reducing bacterium from deep sea-hydrothermal vents of the Mid-Atlantic Ridge.</title>
        <authorList>
            <person name="Abin C.A."/>
            <person name="Hollibaugh J.T."/>
        </authorList>
    </citation>
    <scope>NUCLEOTIDE SEQUENCE [LARGE SCALE GENOMIC DNA]</scope>
    <source>
        <strain evidence="4 5">BR</strain>
    </source>
</reference>
<keyword evidence="2" id="KW-0812">Transmembrane</keyword>
<dbReference type="Pfam" id="PF02397">
    <property type="entry name" value="Bac_transf"/>
    <property type="match status" value="1"/>
</dbReference>
<accession>A0A1D2YVP2</accession>
<name>A0A1D2YVP2_9BACI</name>
<feature type="domain" description="Bacterial sugar transferase" evidence="3">
    <location>
        <begin position="7"/>
        <end position="187"/>
    </location>
</feature>
<evidence type="ECO:0000313" key="4">
    <source>
        <dbReference type="EMBL" id="OEF99789.1"/>
    </source>
</evidence>
<keyword evidence="4" id="KW-0808">Transferase</keyword>
<dbReference type="Proteomes" id="UP000243739">
    <property type="component" value="Unassembled WGS sequence"/>
</dbReference>
<evidence type="ECO:0000256" key="1">
    <source>
        <dbReference type="ARBA" id="ARBA00006464"/>
    </source>
</evidence>
<dbReference type="RefSeq" id="WP_069656276.1">
    <property type="nucleotide sequence ID" value="NZ_MIJF01000013.1"/>
</dbReference>
<evidence type="ECO:0000313" key="5">
    <source>
        <dbReference type="Proteomes" id="UP000243739"/>
    </source>
</evidence>
<keyword evidence="2" id="KW-0472">Membrane</keyword>
<dbReference type="OrthoDB" id="9808602at2"/>
<dbReference type="PANTHER" id="PTHR30576">
    <property type="entry name" value="COLANIC BIOSYNTHESIS UDP-GLUCOSE LIPID CARRIER TRANSFERASE"/>
    <property type="match status" value="1"/>
</dbReference>
<dbReference type="PANTHER" id="PTHR30576:SF0">
    <property type="entry name" value="UNDECAPRENYL-PHOSPHATE N-ACETYLGALACTOSAMINYL 1-PHOSPHATE TRANSFERASE-RELATED"/>
    <property type="match status" value="1"/>
</dbReference>
<feature type="transmembrane region" description="Helical" evidence="2">
    <location>
        <begin position="12"/>
        <end position="33"/>
    </location>
</feature>
<dbReference type="GO" id="GO:0016780">
    <property type="term" value="F:phosphotransferase activity, for other substituted phosphate groups"/>
    <property type="evidence" value="ECO:0007669"/>
    <property type="project" value="TreeGrafter"/>
</dbReference>
<keyword evidence="5" id="KW-1185">Reference proteome</keyword>
<gene>
    <name evidence="4" type="ORF">BHF71_01030</name>
</gene>
<dbReference type="STRING" id="337097.BHF71_01030"/>
<organism evidence="4 5">
    <name type="scientific">Vulcanibacillus modesticaldus</name>
    <dbReference type="NCBI Taxonomy" id="337097"/>
    <lineage>
        <taxon>Bacteria</taxon>
        <taxon>Bacillati</taxon>
        <taxon>Bacillota</taxon>
        <taxon>Bacilli</taxon>
        <taxon>Bacillales</taxon>
        <taxon>Bacillaceae</taxon>
        <taxon>Vulcanibacillus</taxon>
    </lineage>
</organism>
<evidence type="ECO:0000256" key="2">
    <source>
        <dbReference type="SAM" id="Phobius"/>
    </source>
</evidence>
<proteinExistence type="inferred from homology"/>
<protein>
    <submittedName>
        <fullName evidence="4">UDP-phosphate galactose phosphotransferase</fullName>
    </submittedName>
</protein>
<dbReference type="AlphaFoldDB" id="A0A1D2YVP2"/>
<dbReference type="InterPro" id="IPR003362">
    <property type="entry name" value="Bact_transf"/>
</dbReference>
<comment type="similarity">
    <text evidence="1">Belongs to the bacterial sugar transferase family.</text>
</comment>
<sequence>MYKKYVKRILDIIFSLMLLPPVSLVILICGIFIKLEDRGPIFYCGNRLGKDGQVFKMYKLRSMKVNAPDLRNADGSTYNSDDDPRLTKVGRILRKTSLDELPQLINVIKGDMSFIGPRPDLPEHINYYERDEGKKLEVLPGITGYNQAYFRNTVEWKQRLKNDIYYVDNISLCLDFKIFFKTIEGVILRKGVYVTSQSDSVKGEH</sequence>
<comment type="caution">
    <text evidence="4">The sequence shown here is derived from an EMBL/GenBank/DDBJ whole genome shotgun (WGS) entry which is preliminary data.</text>
</comment>
<dbReference type="EMBL" id="MIJF01000013">
    <property type="protein sequence ID" value="OEF99789.1"/>
    <property type="molecule type" value="Genomic_DNA"/>
</dbReference>
<evidence type="ECO:0000259" key="3">
    <source>
        <dbReference type="Pfam" id="PF02397"/>
    </source>
</evidence>